<organism evidence="1 2">
    <name type="scientific">Rhizopus oryzae</name>
    <name type="common">Mucormycosis agent</name>
    <name type="synonym">Rhizopus arrhizus var. delemar</name>
    <dbReference type="NCBI Taxonomy" id="64495"/>
    <lineage>
        <taxon>Eukaryota</taxon>
        <taxon>Fungi</taxon>
        <taxon>Fungi incertae sedis</taxon>
        <taxon>Mucoromycota</taxon>
        <taxon>Mucoromycotina</taxon>
        <taxon>Mucoromycetes</taxon>
        <taxon>Mucorales</taxon>
        <taxon>Mucorineae</taxon>
        <taxon>Rhizopodaceae</taxon>
        <taxon>Rhizopus</taxon>
    </lineage>
</organism>
<gene>
    <name evidence="1" type="ORF">G6F51_011781</name>
</gene>
<reference evidence="1" key="1">
    <citation type="journal article" date="2020" name="Microb. Genom.">
        <title>Genetic diversity of clinical and environmental Mucorales isolates obtained from an investigation of mucormycosis cases among solid organ transplant recipients.</title>
        <authorList>
            <person name="Nguyen M.H."/>
            <person name="Kaul D."/>
            <person name="Muto C."/>
            <person name="Cheng S.J."/>
            <person name="Richter R.A."/>
            <person name="Bruno V.M."/>
            <person name="Liu G."/>
            <person name="Beyhan S."/>
            <person name="Sundermann A.J."/>
            <person name="Mounaud S."/>
            <person name="Pasculle A.W."/>
            <person name="Nierman W.C."/>
            <person name="Driscoll E."/>
            <person name="Cumbie R."/>
            <person name="Clancy C.J."/>
            <person name="Dupont C.L."/>
        </authorList>
    </citation>
    <scope>NUCLEOTIDE SEQUENCE</scope>
    <source>
        <strain evidence="1">GL16</strain>
    </source>
</reference>
<name>A0A9P6XY74_RHIOR</name>
<dbReference type="Pfam" id="PF02992">
    <property type="entry name" value="Transposase_21"/>
    <property type="match status" value="1"/>
</dbReference>
<dbReference type="Proteomes" id="UP000717996">
    <property type="component" value="Unassembled WGS sequence"/>
</dbReference>
<dbReference type="InterPro" id="IPR004242">
    <property type="entry name" value="Transposase_21"/>
</dbReference>
<dbReference type="OrthoDB" id="2289199at2759"/>
<proteinExistence type="predicted"/>
<evidence type="ECO:0008006" key="3">
    <source>
        <dbReference type="Google" id="ProtNLM"/>
    </source>
</evidence>
<comment type="caution">
    <text evidence="1">The sequence shown here is derived from an EMBL/GenBank/DDBJ whole genome shotgun (WGS) entry which is preliminary data.</text>
</comment>
<evidence type="ECO:0000313" key="2">
    <source>
        <dbReference type="Proteomes" id="UP000717996"/>
    </source>
</evidence>
<sequence length="797" mass="91176">MRNAVGIDYTYKGMFHLVVCPECHTLYQPEEVHCDSKCTFSEFRITCNASLFKPVTIGASKMYANKLSAFNSIKYALTVMFSRPGFESAIEVWRYRTRHNNTMYDIYDGQLWNEFKDRDGNVFTNQARSLLFTLNVDWFQSSKRTVYSVGAVYLTINNLPRSIRYKKENIILVCVIPRPKEPKDAQINNYLQVLVNDLKELYYGDFFTCTAESPIVPVQVRAALFLIACDIPASRKVSGFTSFNATVPCNKCSTAFPARACTNLQRDFSFGLEDLDAWSIRTNVENRYHAKNWKEATTKKQRADLEQKFGTRFSALHDLEYLDLVRCTAIDLMHGLFLGTAKKMVKIWRTTICDLTHEFYLTVADLKAMQKEANDIVLPAQYTSIHQKISNNFSDLKADEWGTWRLALSPILLKSRLPVPQKENWAKFVQACHIVCRPSITRNGSVVAHKLFHEFVTGVVKLYGSEVVTPNMHFHLHLKDSIQDFGPIYAFWLYGFERLNGDIKKMTVNYKAAFEATYMKKFLSVVHYGDYVRNLPPSIRQNPTMMSSFGYLSPTPSDPLVSSSLCASQCFDFSSFVSAPLCLNNLFTGAEVLPPGTQVSIQRKVSMNRLNRSDYGHLLSFDASVYDDRTFTSALDPELPNEMSTMVLPDVSFFSEIDVLGQTYRSKASRTSRGCYIEVAHSPAIPGQEPEMRIGEVQYFFKHQLQMKKTMLPNGQVFVPDAFDEHTFVFVRWYNPPLHPFQEFECLGAAYYHDSFRPADSDCILPISRIFTCVAMRKGYPDDHVIFLPLPRKTIGF</sequence>
<evidence type="ECO:0000313" key="1">
    <source>
        <dbReference type="EMBL" id="KAG1534990.1"/>
    </source>
</evidence>
<dbReference type="PANTHER" id="PTHR46579">
    <property type="entry name" value="F5/8 TYPE C DOMAIN-CONTAINING PROTEIN-RELATED"/>
    <property type="match status" value="1"/>
</dbReference>
<protein>
    <recommendedName>
        <fullName evidence="3">Transposase domain-containing protein</fullName>
    </recommendedName>
</protein>
<accession>A0A9P6XY74</accession>
<dbReference type="AlphaFoldDB" id="A0A9P6XY74"/>
<dbReference type="PANTHER" id="PTHR46579:SF2">
    <property type="entry name" value="C2H2-TYPE DOMAIN-CONTAINING PROTEIN"/>
    <property type="match status" value="1"/>
</dbReference>
<dbReference type="EMBL" id="JAANIT010003000">
    <property type="protein sequence ID" value="KAG1534990.1"/>
    <property type="molecule type" value="Genomic_DNA"/>
</dbReference>
<dbReference type="OMA" id="FDHVCQE"/>